<reference evidence="2 3" key="1">
    <citation type="journal article" date="2014" name="Genome Announc.">
        <title>Genome Sequence of Youngiibacter fragilis, the Type Strain of the Genus Youngiibacter.</title>
        <authorList>
            <person name="Wawrik C.B."/>
            <person name="Callaghan A.V."/>
            <person name="Stamps B.W."/>
            <person name="Wawrik B."/>
        </authorList>
    </citation>
    <scope>NUCLEOTIDE SEQUENCE [LARGE SCALE GENOMIC DNA]</scope>
    <source>
        <strain evidence="2 3">232.1</strain>
    </source>
</reference>
<keyword evidence="1" id="KW-0472">Membrane</keyword>
<dbReference type="RefSeq" id="WP_023386081.1">
    <property type="nucleotide sequence ID" value="NZ_AXUN02000113.1"/>
</dbReference>
<comment type="caution">
    <text evidence="2">The sequence shown here is derived from an EMBL/GenBank/DDBJ whole genome shotgun (WGS) entry which is preliminary data.</text>
</comment>
<gene>
    <name evidence="2" type="ORF">T472_0206460</name>
</gene>
<dbReference type="eggNOG" id="ENOG5031UAF">
    <property type="taxonomic scope" value="Bacteria"/>
</dbReference>
<evidence type="ECO:0000313" key="3">
    <source>
        <dbReference type="Proteomes" id="UP000017747"/>
    </source>
</evidence>
<dbReference type="PATRIC" id="fig|994573.3.peg.1207"/>
<evidence type="ECO:0000313" key="2">
    <source>
        <dbReference type="EMBL" id="ETA81443.1"/>
    </source>
</evidence>
<feature type="transmembrane region" description="Helical" evidence="1">
    <location>
        <begin position="127"/>
        <end position="150"/>
    </location>
</feature>
<feature type="transmembrane region" description="Helical" evidence="1">
    <location>
        <begin position="69"/>
        <end position="90"/>
    </location>
</feature>
<accession>V7I6D5</accession>
<dbReference type="AlphaFoldDB" id="V7I6D5"/>
<dbReference type="EMBL" id="AXUN02000113">
    <property type="protein sequence ID" value="ETA81443.1"/>
    <property type="molecule type" value="Genomic_DNA"/>
</dbReference>
<feature type="transmembrane region" description="Helical" evidence="1">
    <location>
        <begin position="96"/>
        <end position="115"/>
    </location>
</feature>
<name>V7I6D5_9CLOT</name>
<feature type="transmembrane region" description="Helical" evidence="1">
    <location>
        <begin position="12"/>
        <end position="31"/>
    </location>
</feature>
<proteinExistence type="predicted"/>
<dbReference type="OrthoDB" id="6443879at2"/>
<sequence>MAEKTQKTKKLGTYIVVLLISGLMILIGQWVGYDKPIMSSIPGLLLVLFIAFISLILKEYLPFKFPAFAWASLLALLLSMPFMPTAGFFLKYTNEVVFLGTTTPILAFAGISVGNKLGEFKKLGWKVFVVALFVFAGTFFGSAIVANIIMSLTGLI</sequence>
<dbReference type="STRING" id="994573.T472_0206460"/>
<organism evidence="2 3">
    <name type="scientific">Youngiibacter fragilis 232.1</name>
    <dbReference type="NCBI Taxonomy" id="994573"/>
    <lineage>
        <taxon>Bacteria</taxon>
        <taxon>Bacillati</taxon>
        <taxon>Bacillota</taxon>
        <taxon>Clostridia</taxon>
        <taxon>Eubacteriales</taxon>
        <taxon>Clostridiaceae</taxon>
        <taxon>Youngiibacter</taxon>
    </lineage>
</organism>
<keyword evidence="1" id="KW-1133">Transmembrane helix</keyword>
<dbReference type="Proteomes" id="UP000017747">
    <property type="component" value="Unassembled WGS sequence"/>
</dbReference>
<protein>
    <submittedName>
        <fullName evidence="2">Membrane protein</fullName>
    </submittedName>
</protein>
<evidence type="ECO:0000256" key="1">
    <source>
        <dbReference type="SAM" id="Phobius"/>
    </source>
</evidence>
<feature type="transmembrane region" description="Helical" evidence="1">
    <location>
        <begin position="37"/>
        <end position="57"/>
    </location>
</feature>
<keyword evidence="1" id="KW-0812">Transmembrane</keyword>
<keyword evidence="3" id="KW-1185">Reference proteome</keyword>